<proteinExistence type="predicted"/>
<organism evidence="2 3">
    <name type="scientific">Siccirubricoccus soli</name>
    <dbReference type="NCBI Taxonomy" id="2899147"/>
    <lineage>
        <taxon>Bacteria</taxon>
        <taxon>Pseudomonadati</taxon>
        <taxon>Pseudomonadota</taxon>
        <taxon>Alphaproteobacteria</taxon>
        <taxon>Acetobacterales</taxon>
        <taxon>Roseomonadaceae</taxon>
        <taxon>Siccirubricoccus</taxon>
    </lineage>
</organism>
<accession>A0ABT1D1Y3</accession>
<evidence type="ECO:0000313" key="2">
    <source>
        <dbReference type="EMBL" id="MCO6415928.1"/>
    </source>
</evidence>
<reference evidence="2 3" key="1">
    <citation type="submission" date="2021-12" db="EMBL/GenBank/DDBJ databases">
        <title>Siccirubricoccus leaddurans sp. nov., a high concentration Zn2+ tolerance bacterium.</title>
        <authorList>
            <person name="Cao Y."/>
        </authorList>
    </citation>
    <scope>NUCLEOTIDE SEQUENCE [LARGE SCALE GENOMIC DNA]</scope>
    <source>
        <strain evidence="2 3">KC 17139</strain>
    </source>
</reference>
<dbReference type="EMBL" id="JAFIRR010000039">
    <property type="protein sequence ID" value="MCO6415928.1"/>
    <property type="molecule type" value="Genomic_DNA"/>
</dbReference>
<sequence>MYSYVANNISGIAGIVKEYEAAVQAAATAEDVVVKESVILTSNEGSGTWGHWVAHNFPKIVLAARLLPDSKIAVPAGYANARSNFGALLAMSGLNPNRILYTNDKIVYRLDEAIFVDFLYHEKSIHPLSLDIFGEVASHLEEQTGNTTRKMYLSRTTPGKREIVNADQVGDILHGSGFRSVTLGAEPLATQVAYWQEATMVCSVLGSDLTNILFGNENCSVMAITPDWFFDIFFFDLAAAKGMVWNELYCGKMVQEKVPSHLSSFIVQEDALRNFIAACEAPILKETS</sequence>
<dbReference type="Pfam" id="PF04577">
    <property type="entry name" value="Glyco_transf_61"/>
    <property type="match status" value="1"/>
</dbReference>
<dbReference type="InterPro" id="IPR049625">
    <property type="entry name" value="Glyco_transf_61_cat"/>
</dbReference>
<comment type="caution">
    <text evidence="2">The sequence shown here is derived from an EMBL/GenBank/DDBJ whole genome shotgun (WGS) entry which is preliminary data.</text>
</comment>
<evidence type="ECO:0000259" key="1">
    <source>
        <dbReference type="Pfam" id="PF04577"/>
    </source>
</evidence>
<name>A0ABT1D1Y3_9PROT</name>
<dbReference type="Proteomes" id="UP001523392">
    <property type="component" value="Unassembled WGS sequence"/>
</dbReference>
<gene>
    <name evidence="2" type="ORF">JYK14_07020</name>
</gene>
<feature type="domain" description="Glycosyltransferase 61 catalytic" evidence="1">
    <location>
        <begin position="49"/>
        <end position="222"/>
    </location>
</feature>
<protein>
    <submittedName>
        <fullName evidence="2">Glycosyltransferase family 61 protein</fullName>
    </submittedName>
</protein>
<keyword evidence="3" id="KW-1185">Reference proteome</keyword>
<evidence type="ECO:0000313" key="3">
    <source>
        <dbReference type="Proteomes" id="UP001523392"/>
    </source>
</evidence>